<dbReference type="PANTHER" id="PTHR23235">
    <property type="entry name" value="KRUEPPEL-LIKE TRANSCRIPTION FACTOR"/>
    <property type="match status" value="1"/>
</dbReference>
<evidence type="ECO:0000256" key="4">
    <source>
        <dbReference type="PROSITE-ProRule" id="PRU00042"/>
    </source>
</evidence>
<name>A0A8H6VWW5_9AGAR</name>
<evidence type="ECO:0000256" key="2">
    <source>
        <dbReference type="ARBA" id="ARBA00022771"/>
    </source>
</evidence>
<dbReference type="InterPro" id="IPR013087">
    <property type="entry name" value="Znf_C2H2_type"/>
</dbReference>
<evidence type="ECO:0000256" key="1">
    <source>
        <dbReference type="ARBA" id="ARBA00022723"/>
    </source>
</evidence>
<feature type="compositionally biased region" description="Acidic residues" evidence="5">
    <location>
        <begin position="262"/>
        <end position="272"/>
    </location>
</feature>
<keyword evidence="3" id="KW-0862">Zinc</keyword>
<reference evidence="7" key="1">
    <citation type="submission" date="2020-05" db="EMBL/GenBank/DDBJ databases">
        <title>Mycena genomes resolve the evolution of fungal bioluminescence.</title>
        <authorList>
            <person name="Tsai I.J."/>
        </authorList>
    </citation>
    <scope>NUCLEOTIDE SEQUENCE</scope>
    <source>
        <strain evidence="7">171206Taipei</strain>
    </source>
</reference>
<evidence type="ECO:0000256" key="5">
    <source>
        <dbReference type="SAM" id="MobiDB-lite"/>
    </source>
</evidence>
<comment type="caution">
    <text evidence="7">The sequence shown here is derived from an EMBL/GenBank/DDBJ whole genome shotgun (WGS) entry which is preliminary data.</text>
</comment>
<proteinExistence type="predicted"/>
<dbReference type="PANTHER" id="PTHR23235:SF120">
    <property type="entry name" value="KRUPPEL-LIKE FACTOR 15"/>
    <property type="match status" value="1"/>
</dbReference>
<feature type="region of interest" description="Disordered" evidence="5">
    <location>
        <begin position="335"/>
        <end position="378"/>
    </location>
</feature>
<keyword evidence="8" id="KW-1185">Reference proteome</keyword>
<dbReference type="PROSITE" id="PS50157">
    <property type="entry name" value="ZINC_FINGER_C2H2_2"/>
    <property type="match status" value="2"/>
</dbReference>
<feature type="region of interest" description="Disordered" evidence="5">
    <location>
        <begin position="250"/>
        <end position="314"/>
    </location>
</feature>
<dbReference type="AlphaFoldDB" id="A0A8H6VWW5"/>
<dbReference type="PROSITE" id="PS00028">
    <property type="entry name" value="ZINC_FINGER_C2H2_1"/>
    <property type="match status" value="2"/>
</dbReference>
<dbReference type="SMART" id="SM00355">
    <property type="entry name" value="ZnF_C2H2"/>
    <property type="match status" value="2"/>
</dbReference>
<sequence>MTTHPDTIDGVEARDEPNGENVSTVGATDETGKKRPTTRSQTGTGVKAPARDDSDVSSAPKQGKTKAKTSKKRTVEQLDDEPGKQSRESAPITPAAQEIAATIASDPIPQPTPHPPPSHSVFIDARPHNVGLTPVFGLEPPNNRSRVVLPTPVPNLTKKSRGRRVPAVGANGSAAASSMPAEELGFREMETRLHVCKVDGCGKCFRRGEHLKRHIRSIHTHDKPFPCTFTGCEKYFNRHDNLLQHLKVHQPRELAADKPADEGIEPEEEDETPPAAVTSLSRPNKRRRMAKQSSLSLSHSSRSSPESEPAPVSAPVSALAKAIYSQQLRYRGAVGYQSMGDSDDDAEEGSGQRASKYNESLERGMSDLRTSVSSGDRQ</sequence>
<dbReference type="GO" id="GO:0008270">
    <property type="term" value="F:zinc ion binding"/>
    <property type="evidence" value="ECO:0007669"/>
    <property type="project" value="UniProtKB-KW"/>
</dbReference>
<dbReference type="OrthoDB" id="6365676at2759"/>
<organism evidence="7 8">
    <name type="scientific">Mycena indigotica</name>
    <dbReference type="NCBI Taxonomy" id="2126181"/>
    <lineage>
        <taxon>Eukaryota</taxon>
        <taxon>Fungi</taxon>
        <taxon>Dikarya</taxon>
        <taxon>Basidiomycota</taxon>
        <taxon>Agaricomycotina</taxon>
        <taxon>Agaricomycetes</taxon>
        <taxon>Agaricomycetidae</taxon>
        <taxon>Agaricales</taxon>
        <taxon>Marasmiineae</taxon>
        <taxon>Mycenaceae</taxon>
        <taxon>Mycena</taxon>
    </lineage>
</organism>
<dbReference type="RefSeq" id="XP_037214296.1">
    <property type="nucleotide sequence ID" value="XM_037369090.1"/>
</dbReference>
<feature type="compositionally biased region" description="Basic and acidic residues" evidence="5">
    <location>
        <begin position="73"/>
        <end position="87"/>
    </location>
</feature>
<evidence type="ECO:0000259" key="6">
    <source>
        <dbReference type="PROSITE" id="PS50157"/>
    </source>
</evidence>
<feature type="compositionally biased region" description="Polar residues" evidence="5">
    <location>
        <begin position="368"/>
        <end position="378"/>
    </location>
</feature>
<feature type="compositionally biased region" description="Basic residues" evidence="5">
    <location>
        <begin position="63"/>
        <end position="72"/>
    </location>
</feature>
<keyword evidence="2 4" id="KW-0863">Zinc-finger</keyword>
<feature type="region of interest" description="Disordered" evidence="5">
    <location>
        <begin position="146"/>
        <end position="174"/>
    </location>
</feature>
<evidence type="ECO:0000256" key="3">
    <source>
        <dbReference type="ARBA" id="ARBA00022833"/>
    </source>
</evidence>
<accession>A0A8H6VWW5</accession>
<dbReference type="Gene3D" id="3.30.160.60">
    <property type="entry name" value="Classic Zinc Finger"/>
    <property type="match status" value="2"/>
</dbReference>
<dbReference type="Proteomes" id="UP000636479">
    <property type="component" value="Unassembled WGS sequence"/>
</dbReference>
<dbReference type="SUPFAM" id="SSF57667">
    <property type="entry name" value="beta-beta-alpha zinc fingers"/>
    <property type="match status" value="2"/>
</dbReference>
<dbReference type="GO" id="GO:0000981">
    <property type="term" value="F:DNA-binding transcription factor activity, RNA polymerase II-specific"/>
    <property type="evidence" value="ECO:0007669"/>
    <property type="project" value="TreeGrafter"/>
</dbReference>
<feature type="region of interest" description="Disordered" evidence="5">
    <location>
        <begin position="1"/>
        <end position="91"/>
    </location>
</feature>
<feature type="compositionally biased region" description="Basic and acidic residues" evidence="5">
    <location>
        <begin position="250"/>
        <end position="261"/>
    </location>
</feature>
<dbReference type="GeneID" id="59351606"/>
<feature type="compositionally biased region" description="Low complexity" evidence="5">
    <location>
        <begin position="293"/>
        <end position="314"/>
    </location>
</feature>
<dbReference type="Pfam" id="PF00096">
    <property type="entry name" value="zf-C2H2"/>
    <property type="match status" value="2"/>
</dbReference>
<protein>
    <recommendedName>
        <fullName evidence="6">C2H2-type domain-containing protein</fullName>
    </recommendedName>
</protein>
<dbReference type="InterPro" id="IPR036236">
    <property type="entry name" value="Znf_C2H2_sf"/>
</dbReference>
<evidence type="ECO:0000313" key="8">
    <source>
        <dbReference type="Proteomes" id="UP000636479"/>
    </source>
</evidence>
<feature type="domain" description="C2H2-type" evidence="6">
    <location>
        <begin position="194"/>
        <end position="224"/>
    </location>
</feature>
<dbReference type="GO" id="GO:0000978">
    <property type="term" value="F:RNA polymerase II cis-regulatory region sequence-specific DNA binding"/>
    <property type="evidence" value="ECO:0007669"/>
    <property type="project" value="TreeGrafter"/>
</dbReference>
<gene>
    <name evidence="7" type="ORF">MIND_01260700</name>
</gene>
<evidence type="ECO:0000313" key="7">
    <source>
        <dbReference type="EMBL" id="KAF7291174.1"/>
    </source>
</evidence>
<keyword evidence="1" id="KW-0479">Metal-binding</keyword>
<feature type="domain" description="C2H2-type" evidence="6">
    <location>
        <begin position="225"/>
        <end position="254"/>
    </location>
</feature>
<feature type="compositionally biased region" description="Low complexity" evidence="5">
    <location>
        <begin position="165"/>
        <end position="174"/>
    </location>
</feature>
<dbReference type="EMBL" id="JACAZF010000013">
    <property type="protein sequence ID" value="KAF7291174.1"/>
    <property type="molecule type" value="Genomic_DNA"/>
</dbReference>